<dbReference type="Pfam" id="PF00173">
    <property type="entry name" value="Cyt-b5"/>
    <property type="match status" value="1"/>
</dbReference>
<keyword evidence="4 12" id="KW-0812">Transmembrane</keyword>
<keyword evidence="8 12" id="KW-1133">Transmembrane helix</keyword>
<dbReference type="PROSITE" id="PS50255">
    <property type="entry name" value="CYTOCHROME_B5_2"/>
    <property type="match status" value="1"/>
</dbReference>
<evidence type="ECO:0000256" key="11">
    <source>
        <dbReference type="ARBA" id="ARBA00038168"/>
    </source>
</evidence>
<evidence type="ECO:0000313" key="15">
    <source>
        <dbReference type="RefSeq" id="XP_010486251.1"/>
    </source>
</evidence>
<evidence type="ECO:0000313" key="14">
    <source>
        <dbReference type="Proteomes" id="UP000694864"/>
    </source>
</evidence>
<keyword evidence="9 12" id="KW-0408">Iron</keyword>
<feature type="domain" description="Cytochrome b5 heme-binding" evidence="13">
    <location>
        <begin position="11"/>
        <end position="87"/>
    </location>
</feature>
<evidence type="ECO:0000256" key="5">
    <source>
        <dbReference type="ARBA" id="ARBA00022723"/>
    </source>
</evidence>
<evidence type="ECO:0000256" key="7">
    <source>
        <dbReference type="ARBA" id="ARBA00022982"/>
    </source>
</evidence>
<evidence type="ECO:0000256" key="6">
    <source>
        <dbReference type="ARBA" id="ARBA00022824"/>
    </source>
</evidence>
<dbReference type="PANTHER" id="PTHR19359">
    <property type="entry name" value="CYTOCHROME B5"/>
    <property type="match status" value="1"/>
</dbReference>
<dbReference type="InterPro" id="IPR050668">
    <property type="entry name" value="Cytochrome_b5"/>
</dbReference>
<evidence type="ECO:0000256" key="2">
    <source>
        <dbReference type="ARBA" id="ARBA00022448"/>
    </source>
</evidence>
<evidence type="ECO:0000256" key="12">
    <source>
        <dbReference type="RuleBase" id="RU362121"/>
    </source>
</evidence>
<proteinExistence type="inferred from homology"/>
<keyword evidence="14" id="KW-1185">Reference proteome</keyword>
<dbReference type="SUPFAM" id="SSF55856">
    <property type="entry name" value="Cytochrome b5-like heme/steroid binding domain"/>
    <property type="match status" value="1"/>
</dbReference>
<dbReference type="InterPro" id="IPR018506">
    <property type="entry name" value="Cyt_B5_heme-BS"/>
</dbReference>
<keyword evidence="10 12" id="KW-0472">Membrane</keyword>
<dbReference type="RefSeq" id="XP_010486251.1">
    <property type="nucleotide sequence ID" value="XM_010487949.2"/>
</dbReference>
<gene>
    <name evidence="15" type="primary">LOC104764419</name>
</gene>
<evidence type="ECO:0000256" key="8">
    <source>
        <dbReference type="ARBA" id="ARBA00022989"/>
    </source>
</evidence>
<evidence type="ECO:0000256" key="1">
    <source>
        <dbReference type="ARBA" id="ARBA00004131"/>
    </source>
</evidence>
<dbReference type="SMART" id="SM01117">
    <property type="entry name" value="Cyt-b5"/>
    <property type="match status" value="1"/>
</dbReference>
<dbReference type="InterPro" id="IPR001199">
    <property type="entry name" value="Cyt_B5-like_heme/steroid-bd"/>
</dbReference>
<dbReference type="PROSITE" id="PS00191">
    <property type="entry name" value="CYTOCHROME_B5_1"/>
    <property type="match status" value="1"/>
</dbReference>
<evidence type="ECO:0000259" key="13">
    <source>
        <dbReference type="PROSITE" id="PS50255"/>
    </source>
</evidence>
<dbReference type="Proteomes" id="UP000694864">
    <property type="component" value="Chromosome 19"/>
</dbReference>
<feature type="transmembrane region" description="Helical" evidence="12">
    <location>
        <begin position="120"/>
        <end position="138"/>
    </location>
</feature>
<keyword evidence="5 12" id="KW-0479">Metal-binding</keyword>
<reference evidence="15" key="2">
    <citation type="submission" date="2025-08" db="UniProtKB">
        <authorList>
            <consortium name="RefSeq"/>
        </authorList>
    </citation>
    <scope>IDENTIFICATION</scope>
    <source>
        <tissue evidence="15">Leaf</tissue>
    </source>
</reference>
<comment type="subcellular location">
    <subcellularLocation>
        <location evidence="1">Endoplasmic reticulum membrane</location>
        <topology evidence="1">Single-pass membrane protein</topology>
        <orientation evidence="1">Cytoplasmic side</orientation>
    </subcellularLocation>
</comment>
<reference evidence="14" key="1">
    <citation type="journal article" date="2014" name="Nat. Commun.">
        <title>The emerging biofuel crop Camelina sativa retains a highly undifferentiated hexaploid genome structure.</title>
        <authorList>
            <person name="Kagale S."/>
            <person name="Koh C."/>
            <person name="Nixon J."/>
            <person name="Bollina V."/>
            <person name="Clarke W.E."/>
            <person name="Tuteja R."/>
            <person name="Spillane C."/>
            <person name="Robinson S.J."/>
            <person name="Links M.G."/>
            <person name="Clarke C."/>
            <person name="Higgins E.E."/>
            <person name="Huebert T."/>
            <person name="Sharpe A.G."/>
            <person name="Parkin I.A."/>
        </authorList>
    </citation>
    <scope>NUCLEOTIDE SEQUENCE [LARGE SCALE GENOMIC DNA]</scope>
    <source>
        <strain evidence="14">cv. DH55</strain>
    </source>
</reference>
<evidence type="ECO:0000256" key="4">
    <source>
        <dbReference type="ARBA" id="ARBA00022692"/>
    </source>
</evidence>
<protein>
    <submittedName>
        <fullName evidence="15">Cytochrome B5-like</fullName>
    </submittedName>
</protein>
<organism evidence="14 15">
    <name type="scientific">Camelina sativa</name>
    <name type="common">False flax</name>
    <name type="synonym">Myagrum sativum</name>
    <dbReference type="NCBI Taxonomy" id="90675"/>
    <lineage>
        <taxon>Eukaryota</taxon>
        <taxon>Viridiplantae</taxon>
        <taxon>Streptophyta</taxon>
        <taxon>Embryophyta</taxon>
        <taxon>Tracheophyta</taxon>
        <taxon>Spermatophyta</taxon>
        <taxon>Magnoliopsida</taxon>
        <taxon>eudicotyledons</taxon>
        <taxon>Gunneridae</taxon>
        <taxon>Pentapetalae</taxon>
        <taxon>rosids</taxon>
        <taxon>malvids</taxon>
        <taxon>Brassicales</taxon>
        <taxon>Brassicaceae</taxon>
        <taxon>Camelineae</taxon>
        <taxon>Camelina</taxon>
    </lineage>
</organism>
<dbReference type="InterPro" id="IPR036400">
    <property type="entry name" value="Cyt_B5-like_heme/steroid_sf"/>
</dbReference>
<comment type="similarity">
    <text evidence="11 12">Belongs to the cytochrome b5 family.</text>
</comment>
<evidence type="ECO:0000256" key="3">
    <source>
        <dbReference type="ARBA" id="ARBA00022617"/>
    </source>
</evidence>
<dbReference type="PRINTS" id="PR00363">
    <property type="entry name" value="CYTOCHROMEB5"/>
</dbReference>
<sequence length="140" mass="15621">MTTTSEMAGNRKVFNLLELSQHRSRHDCWLLIDGKVYDVTDFLKDHPGGDDVLLFATGKDATHEFEEVGHSSSAKAMLSEFYVGDIDSTKANDIAITATPKQTTEQIQDNNNSELLIKRFQFLAPLLILGLALGVLFYQD</sequence>
<dbReference type="GeneID" id="104764419"/>
<evidence type="ECO:0000256" key="10">
    <source>
        <dbReference type="ARBA" id="ARBA00023136"/>
    </source>
</evidence>
<keyword evidence="2" id="KW-0813">Transport</keyword>
<evidence type="ECO:0000256" key="9">
    <source>
        <dbReference type="ARBA" id="ARBA00023004"/>
    </source>
</evidence>
<keyword evidence="3 12" id="KW-0349">Heme</keyword>
<dbReference type="PANTHER" id="PTHR19359:SF129">
    <property type="entry name" value="CYTOCHROME B5 ISOFORM B"/>
    <property type="match status" value="1"/>
</dbReference>
<keyword evidence="7" id="KW-0249">Electron transport</keyword>
<accession>A0ABM0XHX2</accession>
<keyword evidence="6" id="KW-0256">Endoplasmic reticulum</keyword>
<dbReference type="Gene3D" id="3.10.120.10">
    <property type="entry name" value="Cytochrome b5-like heme/steroid binding domain"/>
    <property type="match status" value="1"/>
</dbReference>
<name>A0ABM0XHX2_CAMSA</name>